<dbReference type="Pfam" id="PF00534">
    <property type="entry name" value="Glycos_transf_1"/>
    <property type="match status" value="1"/>
</dbReference>
<dbReference type="Proteomes" id="UP000320496">
    <property type="component" value="Chromosome"/>
</dbReference>
<dbReference type="OrthoDB" id="210402at2"/>
<keyword evidence="2" id="KW-0808">Transferase</keyword>
<dbReference type="SUPFAM" id="SSF53756">
    <property type="entry name" value="UDP-Glycosyltransferase/glycogen phosphorylase"/>
    <property type="match status" value="1"/>
</dbReference>
<proteinExistence type="predicted"/>
<dbReference type="InterPro" id="IPR001296">
    <property type="entry name" value="Glyco_trans_1"/>
</dbReference>
<organism evidence="2 3">
    <name type="scientific">Maioricimonas rarisocia</name>
    <dbReference type="NCBI Taxonomy" id="2528026"/>
    <lineage>
        <taxon>Bacteria</taxon>
        <taxon>Pseudomonadati</taxon>
        <taxon>Planctomycetota</taxon>
        <taxon>Planctomycetia</taxon>
        <taxon>Planctomycetales</taxon>
        <taxon>Planctomycetaceae</taxon>
        <taxon>Maioricimonas</taxon>
    </lineage>
</organism>
<sequence>MIEAVCVIGHPSRLGGADTELDHQIHCWQAMGVDVHICHTGPLDDNLRAMNLRERGCIYHQPCDWPSLEGLHCISFCNGEFLSNLREIHRYARTTTFVNCMSWNFEKELECQEQGLIDFHLYQTQHAFERVRKKLQSLGRYRPLFVQPYFHAEEFSYIDNRPQDKFRFGRISRDDGDKFGSRQLWIYDTMTAPVLKEGLILGWGGNADRKFSHRPPHYIHTLTPGSISQRDFYAHCEAVIMTTDTFENLPRVGFEAMASGSILVVDNRGGWKLQVEDGVTGWLCNDDREFVYKASRCAFEPQERNEMRVAAKKFLEDHWGMQASMDSWAQVFEAWQSPGATAGLPSKANRVTAVHDSSD</sequence>
<dbReference type="RefSeq" id="WP_145368706.1">
    <property type="nucleotide sequence ID" value="NZ_CP036275.1"/>
</dbReference>
<dbReference type="AlphaFoldDB" id="A0A517Z5F5"/>
<evidence type="ECO:0000313" key="2">
    <source>
        <dbReference type="EMBL" id="QDU37693.1"/>
    </source>
</evidence>
<feature type="domain" description="Glycosyl transferase family 1" evidence="1">
    <location>
        <begin position="231"/>
        <end position="313"/>
    </location>
</feature>
<evidence type="ECO:0000259" key="1">
    <source>
        <dbReference type="Pfam" id="PF00534"/>
    </source>
</evidence>
<protein>
    <submittedName>
        <fullName evidence="2">Glycosyl transferases group 1</fullName>
    </submittedName>
</protein>
<dbReference type="KEGG" id="mri:Mal4_20090"/>
<dbReference type="Gene3D" id="3.40.50.2000">
    <property type="entry name" value="Glycogen Phosphorylase B"/>
    <property type="match status" value="1"/>
</dbReference>
<accession>A0A517Z5F5</accession>
<dbReference type="EMBL" id="CP036275">
    <property type="protein sequence ID" value="QDU37693.1"/>
    <property type="molecule type" value="Genomic_DNA"/>
</dbReference>
<reference evidence="2 3" key="1">
    <citation type="submission" date="2019-02" db="EMBL/GenBank/DDBJ databases">
        <title>Deep-cultivation of Planctomycetes and their phenomic and genomic characterization uncovers novel biology.</title>
        <authorList>
            <person name="Wiegand S."/>
            <person name="Jogler M."/>
            <person name="Boedeker C."/>
            <person name="Pinto D."/>
            <person name="Vollmers J."/>
            <person name="Rivas-Marin E."/>
            <person name="Kohn T."/>
            <person name="Peeters S.H."/>
            <person name="Heuer A."/>
            <person name="Rast P."/>
            <person name="Oberbeckmann S."/>
            <person name="Bunk B."/>
            <person name="Jeske O."/>
            <person name="Meyerdierks A."/>
            <person name="Storesund J.E."/>
            <person name="Kallscheuer N."/>
            <person name="Luecker S."/>
            <person name="Lage O.M."/>
            <person name="Pohl T."/>
            <person name="Merkel B.J."/>
            <person name="Hornburger P."/>
            <person name="Mueller R.-W."/>
            <person name="Bruemmer F."/>
            <person name="Labrenz M."/>
            <person name="Spormann A.M."/>
            <person name="Op den Camp H."/>
            <person name="Overmann J."/>
            <person name="Amann R."/>
            <person name="Jetten M.S.M."/>
            <person name="Mascher T."/>
            <person name="Medema M.H."/>
            <person name="Devos D.P."/>
            <person name="Kaster A.-K."/>
            <person name="Ovreas L."/>
            <person name="Rohde M."/>
            <person name="Galperin M.Y."/>
            <person name="Jogler C."/>
        </authorList>
    </citation>
    <scope>NUCLEOTIDE SEQUENCE [LARGE SCALE GENOMIC DNA]</scope>
    <source>
        <strain evidence="2 3">Mal4</strain>
    </source>
</reference>
<keyword evidence="3" id="KW-1185">Reference proteome</keyword>
<gene>
    <name evidence="2" type="ORF">Mal4_20090</name>
</gene>
<name>A0A517Z5F5_9PLAN</name>
<evidence type="ECO:0000313" key="3">
    <source>
        <dbReference type="Proteomes" id="UP000320496"/>
    </source>
</evidence>
<dbReference type="GO" id="GO:0016757">
    <property type="term" value="F:glycosyltransferase activity"/>
    <property type="evidence" value="ECO:0007669"/>
    <property type="project" value="InterPro"/>
</dbReference>